<evidence type="ECO:0000256" key="5">
    <source>
        <dbReference type="SAM" id="Phobius"/>
    </source>
</evidence>
<dbReference type="InterPro" id="IPR050638">
    <property type="entry name" value="AA-Vitamin_Transporters"/>
</dbReference>
<keyword evidence="4 5" id="KW-0472">Membrane</keyword>
<feature type="domain" description="EamA" evidence="6">
    <location>
        <begin position="7"/>
        <end position="140"/>
    </location>
</feature>
<dbReference type="AlphaFoldDB" id="A0A830GIP7"/>
<feature type="transmembrane region" description="Helical" evidence="5">
    <location>
        <begin position="248"/>
        <end position="267"/>
    </location>
</feature>
<feature type="domain" description="EamA" evidence="6">
    <location>
        <begin position="157"/>
        <end position="289"/>
    </location>
</feature>
<gene>
    <name evidence="7" type="ORF">GCM10009030_10310</name>
</gene>
<feature type="transmembrane region" description="Helical" evidence="5">
    <location>
        <begin position="152"/>
        <end position="172"/>
    </location>
</feature>
<dbReference type="Pfam" id="PF00892">
    <property type="entry name" value="EamA"/>
    <property type="match status" value="2"/>
</dbReference>
<feature type="transmembrane region" description="Helical" evidence="5">
    <location>
        <begin position="123"/>
        <end position="140"/>
    </location>
</feature>
<accession>A0A830GIP7</accession>
<dbReference type="EMBL" id="BMOU01000001">
    <property type="protein sequence ID" value="GGN89498.1"/>
    <property type="molecule type" value="Genomic_DNA"/>
</dbReference>
<comment type="caution">
    <text evidence="7">The sequence shown here is derived from an EMBL/GenBank/DDBJ whole genome shotgun (WGS) entry which is preliminary data.</text>
</comment>
<dbReference type="InterPro" id="IPR037185">
    <property type="entry name" value="EmrE-like"/>
</dbReference>
<evidence type="ECO:0000313" key="8">
    <source>
        <dbReference type="Proteomes" id="UP000605784"/>
    </source>
</evidence>
<name>A0A830GIP7_9EURY</name>
<evidence type="ECO:0000256" key="3">
    <source>
        <dbReference type="ARBA" id="ARBA00022989"/>
    </source>
</evidence>
<dbReference type="PANTHER" id="PTHR32322:SF2">
    <property type="entry name" value="EAMA DOMAIN-CONTAINING PROTEIN"/>
    <property type="match status" value="1"/>
</dbReference>
<evidence type="ECO:0000256" key="1">
    <source>
        <dbReference type="ARBA" id="ARBA00004141"/>
    </source>
</evidence>
<evidence type="ECO:0000256" key="4">
    <source>
        <dbReference type="ARBA" id="ARBA00023136"/>
    </source>
</evidence>
<keyword evidence="2 5" id="KW-0812">Transmembrane</keyword>
<evidence type="ECO:0000313" key="7">
    <source>
        <dbReference type="EMBL" id="GGN89498.1"/>
    </source>
</evidence>
<comment type="subcellular location">
    <subcellularLocation>
        <location evidence="1">Membrane</location>
        <topology evidence="1">Multi-pass membrane protein</topology>
    </subcellularLocation>
</comment>
<evidence type="ECO:0000256" key="2">
    <source>
        <dbReference type="ARBA" id="ARBA00022692"/>
    </source>
</evidence>
<dbReference type="RefSeq" id="WP_188995176.1">
    <property type="nucleotide sequence ID" value="NZ_BMOU01000001.1"/>
</dbReference>
<protein>
    <submittedName>
        <fullName evidence="7">EamA family transporter</fullName>
    </submittedName>
</protein>
<dbReference type="InterPro" id="IPR000620">
    <property type="entry name" value="EamA_dom"/>
</dbReference>
<feature type="transmembrane region" description="Helical" evidence="5">
    <location>
        <begin position="94"/>
        <end position="116"/>
    </location>
</feature>
<organism evidence="7 8">
    <name type="scientific">Haloarcula pellucida</name>
    <dbReference type="NCBI Taxonomy" id="1427151"/>
    <lineage>
        <taxon>Archaea</taxon>
        <taxon>Methanobacteriati</taxon>
        <taxon>Methanobacteriota</taxon>
        <taxon>Stenosarchaea group</taxon>
        <taxon>Halobacteria</taxon>
        <taxon>Halobacteriales</taxon>
        <taxon>Haloarculaceae</taxon>
        <taxon>Haloarcula</taxon>
    </lineage>
</organism>
<keyword evidence="3 5" id="KW-1133">Transmembrane helix</keyword>
<dbReference type="GO" id="GO:0016020">
    <property type="term" value="C:membrane"/>
    <property type="evidence" value="ECO:0007669"/>
    <property type="project" value="UniProtKB-SubCell"/>
</dbReference>
<feature type="transmembrane region" description="Helical" evidence="5">
    <location>
        <begin position="184"/>
        <end position="203"/>
    </location>
</feature>
<proteinExistence type="predicted"/>
<sequence length="312" mass="32817">MSERRSAVLFVLLAAVWGTSFMAIKAGLEAFPPVLFAALRYDLAAVLMVGYAAVTCDYWLPRTRADWLTLVVEGVLIIALYNAFLFVGETGVTSGVAAILVGMSPILSTVFSRLFLPDQRLTVVGTIGLLLGFVGVAMVARPTSSNPLGSEAVWPGLVLLAAASVALGSVLVQRLDGDISPEGMVAWSNVIGAALLHTISLGLPSESFADAQFSLAGVAALVYLAVFASAIGYVVYFDLLARLGAIEINLVSYAAPIFAAVSGWLALDETLELLDVAGFVVIFTGFVLLKRHALATELSPVLDRVEGLLPGR</sequence>
<reference evidence="7" key="1">
    <citation type="journal article" date="2014" name="Int. J. Syst. Evol. Microbiol.">
        <title>Complete genome sequence of Corynebacterium casei LMG S-19264T (=DSM 44701T), isolated from a smear-ripened cheese.</title>
        <authorList>
            <consortium name="US DOE Joint Genome Institute (JGI-PGF)"/>
            <person name="Walter F."/>
            <person name="Albersmeier A."/>
            <person name="Kalinowski J."/>
            <person name="Ruckert C."/>
        </authorList>
    </citation>
    <scope>NUCLEOTIDE SEQUENCE</scope>
    <source>
        <strain evidence="7">JCM 17820</strain>
    </source>
</reference>
<evidence type="ECO:0000259" key="6">
    <source>
        <dbReference type="Pfam" id="PF00892"/>
    </source>
</evidence>
<dbReference type="SUPFAM" id="SSF103481">
    <property type="entry name" value="Multidrug resistance efflux transporter EmrE"/>
    <property type="match status" value="2"/>
</dbReference>
<feature type="transmembrane region" description="Helical" evidence="5">
    <location>
        <begin position="39"/>
        <end position="60"/>
    </location>
</feature>
<feature type="transmembrane region" description="Helical" evidence="5">
    <location>
        <begin position="67"/>
        <end position="88"/>
    </location>
</feature>
<reference evidence="7" key="2">
    <citation type="submission" date="2020-09" db="EMBL/GenBank/DDBJ databases">
        <authorList>
            <person name="Sun Q."/>
            <person name="Ohkuma M."/>
        </authorList>
    </citation>
    <scope>NUCLEOTIDE SEQUENCE</scope>
    <source>
        <strain evidence="7">JCM 17820</strain>
    </source>
</reference>
<feature type="transmembrane region" description="Helical" evidence="5">
    <location>
        <begin position="273"/>
        <end position="289"/>
    </location>
</feature>
<feature type="transmembrane region" description="Helical" evidence="5">
    <location>
        <begin position="215"/>
        <end position="236"/>
    </location>
</feature>
<keyword evidence="8" id="KW-1185">Reference proteome</keyword>
<dbReference type="PANTHER" id="PTHR32322">
    <property type="entry name" value="INNER MEMBRANE TRANSPORTER"/>
    <property type="match status" value="1"/>
</dbReference>
<dbReference type="Proteomes" id="UP000605784">
    <property type="component" value="Unassembled WGS sequence"/>
</dbReference>